<feature type="compositionally biased region" description="Basic residues" evidence="1">
    <location>
        <begin position="1"/>
        <end position="12"/>
    </location>
</feature>
<organism evidence="2 3">
    <name type="scientific">Datura stramonium</name>
    <name type="common">Jimsonweed</name>
    <name type="synonym">Common thornapple</name>
    <dbReference type="NCBI Taxonomy" id="4076"/>
    <lineage>
        <taxon>Eukaryota</taxon>
        <taxon>Viridiplantae</taxon>
        <taxon>Streptophyta</taxon>
        <taxon>Embryophyta</taxon>
        <taxon>Tracheophyta</taxon>
        <taxon>Spermatophyta</taxon>
        <taxon>Magnoliopsida</taxon>
        <taxon>eudicotyledons</taxon>
        <taxon>Gunneridae</taxon>
        <taxon>Pentapetalae</taxon>
        <taxon>asterids</taxon>
        <taxon>lamiids</taxon>
        <taxon>Solanales</taxon>
        <taxon>Solanaceae</taxon>
        <taxon>Solanoideae</taxon>
        <taxon>Datureae</taxon>
        <taxon>Datura</taxon>
    </lineage>
</organism>
<proteinExistence type="predicted"/>
<evidence type="ECO:0000313" key="2">
    <source>
        <dbReference type="EMBL" id="MCE3052334.1"/>
    </source>
</evidence>
<feature type="non-terminal residue" evidence="2">
    <location>
        <position position="66"/>
    </location>
</feature>
<feature type="region of interest" description="Disordered" evidence="1">
    <location>
        <begin position="1"/>
        <end position="25"/>
    </location>
</feature>
<evidence type="ECO:0000313" key="3">
    <source>
        <dbReference type="Proteomes" id="UP000823775"/>
    </source>
</evidence>
<dbReference type="Proteomes" id="UP000823775">
    <property type="component" value="Unassembled WGS sequence"/>
</dbReference>
<protein>
    <submittedName>
        <fullName evidence="2">Uncharacterized protein</fullName>
    </submittedName>
</protein>
<keyword evidence="3" id="KW-1185">Reference proteome</keyword>
<sequence length="66" mass="7722">MSTFRQHGKRKAPINDVTTQGVESDEEKNISQLRIGINKMKNYYVQCKEKWSIIAEARFEVVSFKD</sequence>
<dbReference type="EMBL" id="JACEIK010009465">
    <property type="protein sequence ID" value="MCE3052334.1"/>
    <property type="molecule type" value="Genomic_DNA"/>
</dbReference>
<name>A0ABS8WQS3_DATST</name>
<accession>A0ABS8WQS3</accession>
<reference evidence="2 3" key="1">
    <citation type="journal article" date="2021" name="BMC Genomics">
        <title>Datura genome reveals duplications of psychoactive alkaloid biosynthetic genes and high mutation rate following tissue culture.</title>
        <authorList>
            <person name="Rajewski A."/>
            <person name="Carter-House D."/>
            <person name="Stajich J."/>
            <person name="Litt A."/>
        </authorList>
    </citation>
    <scope>NUCLEOTIDE SEQUENCE [LARGE SCALE GENOMIC DNA]</scope>
    <source>
        <strain evidence="2">AR-01</strain>
    </source>
</reference>
<evidence type="ECO:0000256" key="1">
    <source>
        <dbReference type="SAM" id="MobiDB-lite"/>
    </source>
</evidence>
<gene>
    <name evidence="2" type="ORF">HAX54_052296</name>
</gene>
<comment type="caution">
    <text evidence="2">The sequence shown here is derived from an EMBL/GenBank/DDBJ whole genome shotgun (WGS) entry which is preliminary data.</text>
</comment>